<dbReference type="InterPro" id="IPR019310">
    <property type="entry name" value="Efg1"/>
</dbReference>
<dbReference type="InterPro" id="IPR050786">
    <property type="entry name" value="EFG1_rRNA-proc"/>
</dbReference>
<dbReference type="PANTHER" id="PTHR33911:SF1">
    <property type="entry name" value="RRNA-PROCESSING PROTEIN EFG1"/>
    <property type="match status" value="1"/>
</dbReference>
<evidence type="ECO:0000256" key="10">
    <source>
        <dbReference type="SAM" id="MobiDB-lite"/>
    </source>
</evidence>
<keyword evidence="6" id="KW-0698">rRNA processing</keyword>
<reference evidence="11 12" key="2">
    <citation type="journal article" date="2013" name="PLoS Genet.">
        <title>Comparative genome structure, secondary metabolite, and effector coding capacity across Cochliobolus pathogens.</title>
        <authorList>
            <person name="Condon B.J."/>
            <person name="Leng Y."/>
            <person name="Wu D."/>
            <person name="Bushley K.E."/>
            <person name="Ohm R.A."/>
            <person name="Otillar R."/>
            <person name="Martin J."/>
            <person name="Schackwitz W."/>
            <person name="Grimwood J."/>
            <person name="MohdZainudin N."/>
            <person name="Xue C."/>
            <person name="Wang R."/>
            <person name="Manning V.A."/>
            <person name="Dhillon B."/>
            <person name="Tu Z.J."/>
            <person name="Steffenson B.J."/>
            <person name="Salamov A."/>
            <person name="Sun H."/>
            <person name="Lowry S."/>
            <person name="LaButti K."/>
            <person name="Han J."/>
            <person name="Copeland A."/>
            <person name="Lindquist E."/>
            <person name="Barry K."/>
            <person name="Schmutz J."/>
            <person name="Baker S.E."/>
            <person name="Ciuffetti L.M."/>
            <person name="Grigoriev I.V."/>
            <person name="Zhong S."/>
            <person name="Turgeon B.G."/>
        </authorList>
    </citation>
    <scope>NUCLEOTIDE SEQUENCE [LARGE SCALE GENOMIC DNA]</scope>
    <source>
        <strain evidence="12">28A</strain>
    </source>
</reference>
<evidence type="ECO:0000256" key="1">
    <source>
        <dbReference type="ARBA" id="ARBA00002773"/>
    </source>
</evidence>
<feature type="compositionally biased region" description="Basic and acidic residues" evidence="10">
    <location>
        <begin position="243"/>
        <end position="266"/>
    </location>
</feature>
<dbReference type="PANTHER" id="PTHR33911">
    <property type="entry name" value="RRNA-PROCESSING PROTEIN EFG1"/>
    <property type="match status" value="1"/>
</dbReference>
<evidence type="ECO:0000256" key="4">
    <source>
        <dbReference type="ARBA" id="ARBA00018689"/>
    </source>
</evidence>
<dbReference type="eggNOG" id="KOG4484">
    <property type="taxonomic scope" value="Eukaryota"/>
</dbReference>
<evidence type="ECO:0000256" key="5">
    <source>
        <dbReference type="ARBA" id="ARBA00019827"/>
    </source>
</evidence>
<accession>R0KM32</accession>
<feature type="compositionally biased region" description="Acidic residues" evidence="10">
    <location>
        <begin position="286"/>
        <end position="297"/>
    </location>
</feature>
<dbReference type="GO" id="GO:0000462">
    <property type="term" value="P:maturation of SSU-rRNA from tricistronic rRNA transcript (SSU-rRNA, 5.8S rRNA, LSU-rRNA)"/>
    <property type="evidence" value="ECO:0007669"/>
    <property type="project" value="TreeGrafter"/>
</dbReference>
<dbReference type="Proteomes" id="UP000016935">
    <property type="component" value="Unassembled WGS sequence"/>
</dbReference>
<comment type="function">
    <text evidence="1">Involved in rRNA processing.</text>
</comment>
<organism evidence="11 12">
    <name type="scientific">Exserohilum turcicum (strain 28A)</name>
    <name type="common">Northern leaf blight fungus</name>
    <name type="synonym">Setosphaeria turcica</name>
    <dbReference type="NCBI Taxonomy" id="671987"/>
    <lineage>
        <taxon>Eukaryota</taxon>
        <taxon>Fungi</taxon>
        <taxon>Dikarya</taxon>
        <taxon>Ascomycota</taxon>
        <taxon>Pezizomycotina</taxon>
        <taxon>Dothideomycetes</taxon>
        <taxon>Pleosporomycetidae</taxon>
        <taxon>Pleosporales</taxon>
        <taxon>Pleosporineae</taxon>
        <taxon>Pleosporaceae</taxon>
        <taxon>Exserohilum</taxon>
    </lineage>
</organism>
<dbReference type="Pfam" id="PF10153">
    <property type="entry name" value="Efg1"/>
    <property type="match status" value="1"/>
</dbReference>
<reference evidence="11 12" key="1">
    <citation type="journal article" date="2012" name="PLoS Pathog.">
        <title>Diverse lifestyles and strategies of plant pathogenesis encoded in the genomes of eighteen Dothideomycetes fungi.</title>
        <authorList>
            <person name="Ohm R.A."/>
            <person name="Feau N."/>
            <person name="Henrissat B."/>
            <person name="Schoch C.L."/>
            <person name="Horwitz B.A."/>
            <person name="Barry K.W."/>
            <person name="Condon B.J."/>
            <person name="Copeland A.C."/>
            <person name="Dhillon B."/>
            <person name="Glaser F."/>
            <person name="Hesse C.N."/>
            <person name="Kosti I."/>
            <person name="LaButti K."/>
            <person name="Lindquist E.A."/>
            <person name="Lucas S."/>
            <person name="Salamov A.A."/>
            <person name="Bradshaw R.E."/>
            <person name="Ciuffetti L."/>
            <person name="Hamelin R.C."/>
            <person name="Kema G.H.J."/>
            <person name="Lawrence C."/>
            <person name="Scott J.A."/>
            <person name="Spatafora J.W."/>
            <person name="Turgeon B.G."/>
            <person name="de Wit P.J.G.M."/>
            <person name="Zhong S."/>
            <person name="Goodwin S.B."/>
            <person name="Grigoriev I.V."/>
        </authorList>
    </citation>
    <scope>NUCLEOTIDE SEQUENCE [LARGE SCALE GENOMIC DNA]</scope>
    <source>
        <strain evidence="12">28A</strain>
    </source>
</reference>
<evidence type="ECO:0000256" key="2">
    <source>
        <dbReference type="ARBA" id="ARBA00004604"/>
    </source>
</evidence>
<evidence type="ECO:0000256" key="3">
    <source>
        <dbReference type="ARBA" id="ARBA00006916"/>
    </source>
</evidence>
<evidence type="ECO:0000256" key="9">
    <source>
        <dbReference type="SAM" id="Coils"/>
    </source>
</evidence>
<dbReference type="STRING" id="671987.R0KM32"/>
<dbReference type="HOGENOM" id="CLU_066912_0_0_1"/>
<feature type="compositionally biased region" description="Acidic residues" evidence="10">
    <location>
        <begin position="187"/>
        <end position="196"/>
    </location>
</feature>
<dbReference type="GO" id="GO:0005730">
    <property type="term" value="C:nucleolus"/>
    <property type="evidence" value="ECO:0007669"/>
    <property type="project" value="UniProtKB-SubCell"/>
</dbReference>
<feature type="region of interest" description="Disordered" evidence="10">
    <location>
        <begin position="230"/>
        <end position="297"/>
    </location>
</feature>
<keyword evidence="8" id="KW-0539">Nucleus</keyword>
<dbReference type="AlphaFoldDB" id="R0KM32"/>
<dbReference type="RefSeq" id="XP_008022050.1">
    <property type="nucleotide sequence ID" value="XM_008023859.1"/>
</dbReference>
<sequence length="297" mass="34050">MSQKRKHAEASEASSSARKPFKKHRTSKPGPGHQKPKKRPHVSNDIDKSTSTHALKSRIRDLKRLLAHVDNVGDHKMSASNRVERERELEACEHELREKLESSREAEYRRKIIGKYHKVRFFDRQKGSRILKKLKKELEAEDDDEEKKQELARKVHNAEVDVNYAIYYPLMKPYASLYPKSKKEKEAESDDSADGDAGEKSTREVDGPKGDLAMWKTVEQAMAEGTLDALRNSKEGMPVLVPVKEKEKKTKQSEQTVKSKEKKMQEKLAAAKNRRERRALGVQAQEEAEESDGGFFE</sequence>
<evidence type="ECO:0000256" key="7">
    <source>
        <dbReference type="ARBA" id="ARBA00023054"/>
    </source>
</evidence>
<keyword evidence="7 9" id="KW-0175">Coiled coil</keyword>
<dbReference type="GeneID" id="19401385"/>
<comment type="similarity">
    <text evidence="3">Belongs to the EFG1 family.</text>
</comment>
<feature type="compositionally biased region" description="Basic and acidic residues" evidence="10">
    <location>
        <begin position="197"/>
        <end position="209"/>
    </location>
</feature>
<evidence type="ECO:0000313" key="11">
    <source>
        <dbReference type="EMBL" id="EOA90139.1"/>
    </source>
</evidence>
<dbReference type="GO" id="GO:0030688">
    <property type="term" value="C:preribosome, small subunit precursor"/>
    <property type="evidence" value="ECO:0007669"/>
    <property type="project" value="TreeGrafter"/>
</dbReference>
<dbReference type="SMR" id="R0KM32"/>
<feature type="region of interest" description="Disordered" evidence="10">
    <location>
        <begin position="1"/>
        <end position="55"/>
    </location>
</feature>
<feature type="coiled-coil region" evidence="9">
    <location>
        <begin position="128"/>
        <end position="161"/>
    </location>
</feature>
<evidence type="ECO:0000256" key="8">
    <source>
        <dbReference type="ARBA" id="ARBA00023242"/>
    </source>
</evidence>
<dbReference type="OrthoDB" id="47732at2759"/>
<proteinExistence type="inferred from homology"/>
<comment type="subcellular location">
    <subcellularLocation>
        <location evidence="2">Nucleus</location>
        <location evidence="2">Nucleolus</location>
    </subcellularLocation>
</comment>
<evidence type="ECO:0000313" key="12">
    <source>
        <dbReference type="Proteomes" id="UP000016935"/>
    </source>
</evidence>
<feature type="region of interest" description="Disordered" evidence="10">
    <location>
        <begin position="181"/>
        <end position="211"/>
    </location>
</feature>
<gene>
    <name evidence="11" type="ORF">SETTUDRAFT_175262</name>
</gene>
<keyword evidence="12" id="KW-1185">Reference proteome</keyword>
<evidence type="ECO:0000256" key="6">
    <source>
        <dbReference type="ARBA" id="ARBA00022552"/>
    </source>
</evidence>
<name>R0KM32_EXST2</name>
<protein>
    <recommendedName>
        <fullName evidence="4">rRNA-processing protein EFG1</fullName>
    </recommendedName>
    <alternativeName>
        <fullName evidence="5">rRNA-processing protein efg1</fullName>
    </alternativeName>
</protein>
<dbReference type="EMBL" id="KB908493">
    <property type="protein sequence ID" value="EOA90139.1"/>
    <property type="molecule type" value="Genomic_DNA"/>
</dbReference>